<dbReference type="GO" id="GO:0004519">
    <property type="term" value="F:endonuclease activity"/>
    <property type="evidence" value="ECO:0007669"/>
    <property type="project" value="UniProtKB-KW"/>
</dbReference>
<dbReference type="InterPro" id="IPR012296">
    <property type="entry name" value="Nuclease_put_TT1808"/>
</dbReference>
<dbReference type="PANTHER" id="PTHR34107:SF4">
    <property type="entry name" value="SLL1222 PROTEIN"/>
    <property type="match status" value="1"/>
</dbReference>
<organism evidence="2 3">
    <name type="scientific">Cohnella xylanilytica</name>
    <dbReference type="NCBI Taxonomy" id="557555"/>
    <lineage>
        <taxon>Bacteria</taxon>
        <taxon>Bacillati</taxon>
        <taxon>Bacillota</taxon>
        <taxon>Bacilli</taxon>
        <taxon>Bacillales</taxon>
        <taxon>Paenibacillaceae</taxon>
        <taxon>Cohnella</taxon>
    </lineage>
</organism>
<keyword evidence="2" id="KW-0255">Endonuclease</keyword>
<dbReference type="EMBL" id="JACJVR010000019">
    <property type="protein sequence ID" value="MBB6690868.1"/>
    <property type="molecule type" value="Genomic_DNA"/>
</dbReference>
<dbReference type="CDD" id="cd06260">
    <property type="entry name" value="DUF820-like"/>
    <property type="match status" value="1"/>
</dbReference>
<keyword evidence="3" id="KW-1185">Reference proteome</keyword>
<name>A0A841TUZ7_9BACL</name>
<proteinExistence type="predicted"/>
<feature type="domain" description="Putative restriction endonuclease" evidence="1">
    <location>
        <begin position="22"/>
        <end position="182"/>
    </location>
</feature>
<dbReference type="SUPFAM" id="SSF52980">
    <property type="entry name" value="Restriction endonuclease-like"/>
    <property type="match status" value="1"/>
</dbReference>
<keyword evidence="2" id="KW-0378">Hydrolase</keyword>
<dbReference type="PANTHER" id="PTHR34107">
    <property type="entry name" value="SLL0198 PROTEIN-RELATED"/>
    <property type="match status" value="1"/>
</dbReference>
<reference evidence="2 3" key="1">
    <citation type="submission" date="2020-08" db="EMBL/GenBank/DDBJ databases">
        <title>Cohnella phylogeny.</title>
        <authorList>
            <person name="Dunlap C."/>
        </authorList>
    </citation>
    <scope>NUCLEOTIDE SEQUENCE [LARGE SCALE GENOMIC DNA]</scope>
    <source>
        <strain evidence="2 3">DSM 25239</strain>
    </source>
</reference>
<keyword evidence="2" id="KW-0540">Nuclease</keyword>
<dbReference type="Pfam" id="PF05685">
    <property type="entry name" value="Uma2"/>
    <property type="match status" value="1"/>
</dbReference>
<dbReference type="Gene3D" id="3.90.1570.10">
    <property type="entry name" value="tt1808, chain A"/>
    <property type="match status" value="1"/>
</dbReference>
<evidence type="ECO:0000313" key="3">
    <source>
        <dbReference type="Proteomes" id="UP000553776"/>
    </source>
</evidence>
<protein>
    <submittedName>
        <fullName evidence="2">Uma2 family endonuclease</fullName>
    </submittedName>
</protein>
<dbReference type="Proteomes" id="UP000553776">
    <property type="component" value="Unassembled WGS sequence"/>
</dbReference>
<dbReference type="InterPro" id="IPR011335">
    <property type="entry name" value="Restrct_endonuc-II-like"/>
</dbReference>
<evidence type="ECO:0000313" key="2">
    <source>
        <dbReference type="EMBL" id="MBB6690868.1"/>
    </source>
</evidence>
<dbReference type="AlphaFoldDB" id="A0A841TUZ7"/>
<dbReference type="InterPro" id="IPR008538">
    <property type="entry name" value="Uma2"/>
</dbReference>
<gene>
    <name evidence="2" type="ORF">H7B90_05565</name>
</gene>
<sequence>MAAVDSKKKEEDQVREAPFTYEMYAEMPDDGQRYEIIDGNLELMSPGASFSHQAVGGELEYLLKQSCKSEYIILDAPLDVILSPTNVLQPDLLMVRRSRMHIVTNRGIEGPPDLVAEVLSPSTRKRDKIKKAAAYARFGVEEYWIVDGDSRTLEQYRLDGDGKYELHNLFEGDDLVSSDKLPCVSFRVSDLFVDVID</sequence>
<comment type="caution">
    <text evidence="2">The sequence shown here is derived from an EMBL/GenBank/DDBJ whole genome shotgun (WGS) entry which is preliminary data.</text>
</comment>
<evidence type="ECO:0000259" key="1">
    <source>
        <dbReference type="Pfam" id="PF05685"/>
    </source>
</evidence>
<accession>A0A841TUZ7</accession>